<dbReference type="InterPro" id="IPR018170">
    <property type="entry name" value="Aldo/ket_reductase_CS"/>
</dbReference>
<feature type="domain" description="NADP-dependent oxidoreductase" evidence="7">
    <location>
        <begin position="176"/>
        <end position="311"/>
    </location>
</feature>
<dbReference type="InterPro" id="IPR023210">
    <property type="entry name" value="NADP_OxRdtase_dom"/>
</dbReference>
<evidence type="ECO:0000256" key="3">
    <source>
        <dbReference type="ARBA" id="ARBA00023002"/>
    </source>
</evidence>
<evidence type="ECO:0000313" key="9">
    <source>
        <dbReference type="Proteomes" id="UP001497525"/>
    </source>
</evidence>
<evidence type="ECO:0000313" key="8">
    <source>
        <dbReference type="EMBL" id="CAL5129331.1"/>
    </source>
</evidence>
<feature type="active site" description="Proton donor" evidence="4">
    <location>
        <position position="49"/>
    </location>
</feature>
<reference evidence="8" key="1">
    <citation type="submission" date="2024-06" db="EMBL/GenBank/DDBJ databases">
        <authorList>
            <person name="Liu X."/>
            <person name="Lenzi L."/>
            <person name="Haldenby T S."/>
            <person name="Uol C."/>
        </authorList>
    </citation>
    <scope>NUCLEOTIDE SEQUENCE</scope>
</reference>
<dbReference type="PRINTS" id="PR00069">
    <property type="entry name" value="ALDKETRDTASE"/>
</dbReference>
<comment type="caution">
    <text evidence="8">The sequence shown here is derived from an EMBL/GenBank/DDBJ whole genome shotgun (WGS) entry which is preliminary data.</text>
</comment>
<keyword evidence="2" id="KW-0521">NADP</keyword>
<name>A0AAV2SZX9_CALDB</name>
<sequence length="326" mass="37032">MSCLYSELYNGFEIPTVFYGTHRVFDELVACMDAAFETGYRGIDTASLYHNERRIGEAIKLLLPKYSLERRNIFVSTKLPPKSYGTSAAMSAFESSLKALNLNYLDLYLVHWPGIQGLRMKHKMRDIRGYMTELRRQSWRVLESLVISDRETAIALESDAVPSETLVTGSGSYRRVRSIGVCNYLPRHLEELAQYATITPTVVQFEYHPYIGEASNENLLRRTCTRLFPMSPVHFQSHSPLAGGDQELLTNAVVTKISGDLMKTTAQLVIRWNLQKGNSVVVSSAKPRHVQENFRVFGWSLSSEQMDAIDRTGKGKRYCWDPNSVL</sequence>
<feature type="domain" description="NADP-dependent oxidoreductase" evidence="7">
    <location>
        <begin position="25"/>
        <end position="115"/>
    </location>
</feature>
<organism evidence="8 9">
    <name type="scientific">Calicophoron daubneyi</name>
    <name type="common">Rumen fluke</name>
    <name type="synonym">Paramphistomum daubneyi</name>
    <dbReference type="NCBI Taxonomy" id="300641"/>
    <lineage>
        <taxon>Eukaryota</taxon>
        <taxon>Metazoa</taxon>
        <taxon>Spiralia</taxon>
        <taxon>Lophotrochozoa</taxon>
        <taxon>Platyhelminthes</taxon>
        <taxon>Trematoda</taxon>
        <taxon>Digenea</taxon>
        <taxon>Plagiorchiida</taxon>
        <taxon>Pronocephalata</taxon>
        <taxon>Paramphistomoidea</taxon>
        <taxon>Paramphistomidae</taxon>
        <taxon>Calicophoron</taxon>
    </lineage>
</organism>
<dbReference type="Pfam" id="PF00248">
    <property type="entry name" value="Aldo_ket_red"/>
    <property type="match status" value="2"/>
</dbReference>
<dbReference type="PIRSF" id="PIRSF000097">
    <property type="entry name" value="AKR"/>
    <property type="match status" value="1"/>
</dbReference>
<dbReference type="Proteomes" id="UP001497525">
    <property type="component" value="Unassembled WGS sequence"/>
</dbReference>
<dbReference type="PROSITE" id="PS00062">
    <property type="entry name" value="ALDOKETO_REDUCTASE_2"/>
    <property type="match status" value="1"/>
</dbReference>
<feature type="binding site" evidence="5">
    <location>
        <position position="111"/>
    </location>
    <ligand>
        <name>substrate</name>
    </ligand>
</feature>
<proteinExistence type="inferred from homology"/>
<evidence type="ECO:0000256" key="2">
    <source>
        <dbReference type="ARBA" id="ARBA00022857"/>
    </source>
</evidence>
<dbReference type="InterPro" id="IPR036812">
    <property type="entry name" value="NAD(P)_OxRdtase_dom_sf"/>
</dbReference>
<feature type="site" description="Lowers pKa of active site Tyr" evidence="6">
    <location>
        <position position="78"/>
    </location>
</feature>
<keyword evidence="3" id="KW-0560">Oxidoreductase</keyword>
<dbReference type="GO" id="GO:0016616">
    <property type="term" value="F:oxidoreductase activity, acting on the CH-OH group of donors, NAD or NADP as acceptor"/>
    <property type="evidence" value="ECO:0007669"/>
    <property type="project" value="UniProtKB-ARBA"/>
</dbReference>
<evidence type="ECO:0000256" key="4">
    <source>
        <dbReference type="PIRSR" id="PIRSR000097-1"/>
    </source>
</evidence>
<dbReference type="AlphaFoldDB" id="A0AAV2SZX9"/>
<accession>A0AAV2SZX9</accession>
<evidence type="ECO:0000259" key="7">
    <source>
        <dbReference type="Pfam" id="PF00248"/>
    </source>
</evidence>
<gene>
    <name evidence="8" type="ORF">CDAUBV1_LOCUS266</name>
</gene>
<comment type="similarity">
    <text evidence="1">Belongs to the aldo/keto reductase family.</text>
</comment>
<dbReference type="SUPFAM" id="SSF51430">
    <property type="entry name" value="NAD(P)-linked oxidoreductase"/>
    <property type="match status" value="1"/>
</dbReference>
<evidence type="ECO:0000256" key="6">
    <source>
        <dbReference type="PIRSR" id="PIRSR000097-3"/>
    </source>
</evidence>
<dbReference type="PANTHER" id="PTHR43827">
    <property type="entry name" value="2,5-DIKETO-D-GLUCONIC ACID REDUCTASE"/>
    <property type="match status" value="1"/>
</dbReference>
<evidence type="ECO:0000256" key="1">
    <source>
        <dbReference type="ARBA" id="ARBA00007905"/>
    </source>
</evidence>
<dbReference type="InterPro" id="IPR020471">
    <property type="entry name" value="AKR"/>
</dbReference>
<evidence type="ECO:0000256" key="5">
    <source>
        <dbReference type="PIRSR" id="PIRSR000097-2"/>
    </source>
</evidence>
<dbReference type="PANTHER" id="PTHR43827:SF3">
    <property type="entry name" value="NADP-DEPENDENT OXIDOREDUCTASE DOMAIN-CONTAINING PROTEIN"/>
    <property type="match status" value="1"/>
</dbReference>
<dbReference type="Gene3D" id="3.20.20.100">
    <property type="entry name" value="NADP-dependent oxidoreductase domain"/>
    <property type="match status" value="1"/>
</dbReference>
<dbReference type="EMBL" id="CAXLJL010000001">
    <property type="protein sequence ID" value="CAL5129331.1"/>
    <property type="molecule type" value="Genomic_DNA"/>
</dbReference>
<protein>
    <recommendedName>
        <fullName evidence="7">NADP-dependent oxidoreductase domain-containing protein</fullName>
    </recommendedName>
</protein>